<dbReference type="Gene3D" id="3.20.20.100">
    <property type="entry name" value="NADP-dependent oxidoreductase domain"/>
    <property type="match status" value="1"/>
</dbReference>
<comment type="caution">
    <text evidence="2">The sequence shown here is derived from an EMBL/GenBank/DDBJ whole genome shotgun (WGS) entry which is preliminary data.</text>
</comment>
<dbReference type="EMBL" id="JARJLG010000138">
    <property type="protein sequence ID" value="KAJ7738261.1"/>
    <property type="molecule type" value="Genomic_DNA"/>
</dbReference>
<keyword evidence="3" id="KW-1185">Reference proteome</keyword>
<reference evidence="2" key="1">
    <citation type="submission" date="2023-03" db="EMBL/GenBank/DDBJ databases">
        <title>Massive genome expansion in bonnet fungi (Mycena s.s.) driven by repeated elements and novel gene families across ecological guilds.</title>
        <authorList>
            <consortium name="Lawrence Berkeley National Laboratory"/>
            <person name="Harder C.B."/>
            <person name="Miyauchi S."/>
            <person name="Viragh M."/>
            <person name="Kuo A."/>
            <person name="Thoen E."/>
            <person name="Andreopoulos B."/>
            <person name="Lu D."/>
            <person name="Skrede I."/>
            <person name="Drula E."/>
            <person name="Henrissat B."/>
            <person name="Morin E."/>
            <person name="Kohler A."/>
            <person name="Barry K."/>
            <person name="LaButti K."/>
            <person name="Morin E."/>
            <person name="Salamov A."/>
            <person name="Lipzen A."/>
            <person name="Mereny Z."/>
            <person name="Hegedus B."/>
            <person name="Baldrian P."/>
            <person name="Stursova M."/>
            <person name="Weitz H."/>
            <person name="Taylor A."/>
            <person name="Grigoriev I.V."/>
            <person name="Nagy L.G."/>
            <person name="Martin F."/>
            <person name="Kauserud H."/>
        </authorList>
    </citation>
    <scope>NUCLEOTIDE SEQUENCE</scope>
    <source>
        <strain evidence="2">CBHHK188m</strain>
    </source>
</reference>
<accession>A0AAD7MYW3</accession>
<protein>
    <recommendedName>
        <fullName evidence="1">NADP-dependent oxidoreductase domain-containing protein</fullName>
    </recommendedName>
</protein>
<dbReference type="PANTHER" id="PTHR43147:SF2">
    <property type="entry name" value="NADP-DEPENDENT OXIDOREDUCTASE DOMAIN-CONTAINING PROTEIN"/>
    <property type="match status" value="1"/>
</dbReference>
<gene>
    <name evidence="2" type="ORF">DFH07DRAFT_752651</name>
</gene>
<feature type="non-terminal residue" evidence="2">
    <location>
        <position position="128"/>
    </location>
</feature>
<dbReference type="InterPro" id="IPR036812">
    <property type="entry name" value="NAD(P)_OxRdtase_dom_sf"/>
</dbReference>
<dbReference type="SUPFAM" id="SSF51430">
    <property type="entry name" value="NAD(P)-linked oxidoreductase"/>
    <property type="match status" value="1"/>
</dbReference>
<proteinExistence type="predicted"/>
<sequence length="128" mass="14114">VQFSLIDTRPLDGVATVCAEHNVKLLTYGTLCGGFLADKWIGQPEPELYSGSLNPSQRKASFQSLDMIFKAWGTWDLFQDLLRVLLGIGDRHGGLSVSNVATRWVLDHSMVGAVTIGKCTPFHDSHQR</sequence>
<evidence type="ECO:0000313" key="2">
    <source>
        <dbReference type="EMBL" id="KAJ7738261.1"/>
    </source>
</evidence>
<dbReference type="Pfam" id="PF00248">
    <property type="entry name" value="Aldo_ket_red"/>
    <property type="match status" value="1"/>
</dbReference>
<name>A0AAD7MYW3_9AGAR</name>
<dbReference type="InterPro" id="IPR023210">
    <property type="entry name" value="NADP_OxRdtase_dom"/>
</dbReference>
<organism evidence="2 3">
    <name type="scientific">Mycena maculata</name>
    <dbReference type="NCBI Taxonomy" id="230809"/>
    <lineage>
        <taxon>Eukaryota</taxon>
        <taxon>Fungi</taxon>
        <taxon>Dikarya</taxon>
        <taxon>Basidiomycota</taxon>
        <taxon>Agaricomycotina</taxon>
        <taxon>Agaricomycetes</taxon>
        <taxon>Agaricomycetidae</taxon>
        <taxon>Agaricales</taxon>
        <taxon>Marasmiineae</taxon>
        <taxon>Mycenaceae</taxon>
        <taxon>Mycena</taxon>
    </lineage>
</organism>
<feature type="domain" description="NADP-dependent oxidoreductase" evidence="1">
    <location>
        <begin position="1"/>
        <end position="117"/>
    </location>
</feature>
<evidence type="ECO:0000259" key="1">
    <source>
        <dbReference type="Pfam" id="PF00248"/>
    </source>
</evidence>
<dbReference type="Proteomes" id="UP001215280">
    <property type="component" value="Unassembled WGS sequence"/>
</dbReference>
<dbReference type="PANTHER" id="PTHR43147">
    <property type="entry name" value="PROTEIN TAS"/>
    <property type="match status" value="1"/>
</dbReference>
<dbReference type="AlphaFoldDB" id="A0AAD7MYW3"/>
<evidence type="ECO:0000313" key="3">
    <source>
        <dbReference type="Proteomes" id="UP001215280"/>
    </source>
</evidence>